<dbReference type="AlphaFoldDB" id="A0A8T0IDC8"/>
<feature type="chain" id="PRO_5035846683" evidence="1">
    <location>
        <begin position="17"/>
        <end position="94"/>
    </location>
</feature>
<evidence type="ECO:0000313" key="3">
    <source>
        <dbReference type="Proteomes" id="UP000822688"/>
    </source>
</evidence>
<protein>
    <submittedName>
        <fullName evidence="2">Uncharacterized protein</fullName>
    </submittedName>
</protein>
<dbReference type="Proteomes" id="UP000822688">
    <property type="component" value="Chromosome 4"/>
</dbReference>
<keyword evidence="1" id="KW-0732">Signal</keyword>
<dbReference type="EMBL" id="CM026424">
    <property type="protein sequence ID" value="KAG0580503.1"/>
    <property type="molecule type" value="Genomic_DNA"/>
</dbReference>
<gene>
    <name evidence="2" type="ORF">KC19_4G178100</name>
</gene>
<organism evidence="2 3">
    <name type="scientific">Ceratodon purpureus</name>
    <name type="common">Fire moss</name>
    <name type="synonym">Dicranum purpureum</name>
    <dbReference type="NCBI Taxonomy" id="3225"/>
    <lineage>
        <taxon>Eukaryota</taxon>
        <taxon>Viridiplantae</taxon>
        <taxon>Streptophyta</taxon>
        <taxon>Embryophyta</taxon>
        <taxon>Bryophyta</taxon>
        <taxon>Bryophytina</taxon>
        <taxon>Bryopsida</taxon>
        <taxon>Dicranidae</taxon>
        <taxon>Pseudoditrichales</taxon>
        <taxon>Ditrichaceae</taxon>
        <taxon>Ceratodon</taxon>
    </lineage>
</organism>
<evidence type="ECO:0000313" key="2">
    <source>
        <dbReference type="EMBL" id="KAG0580503.1"/>
    </source>
</evidence>
<feature type="signal peptide" evidence="1">
    <location>
        <begin position="1"/>
        <end position="16"/>
    </location>
</feature>
<keyword evidence="3" id="KW-1185">Reference proteome</keyword>
<name>A0A8T0IDC8_CERPU</name>
<sequence length="94" mass="10494">MLSLVVIVTMLANSTSRLLRDSAFLSYSERPLVIPQFHGLTSLNSSLSLHLCFLTADCKSVGDNWHAKIIDSVVIFLLELSIAWSCYPWSSSLY</sequence>
<proteinExistence type="predicted"/>
<reference evidence="2" key="1">
    <citation type="submission" date="2020-06" db="EMBL/GenBank/DDBJ databases">
        <title>WGS assembly of Ceratodon purpureus strain R40.</title>
        <authorList>
            <person name="Carey S.B."/>
            <person name="Jenkins J."/>
            <person name="Shu S."/>
            <person name="Lovell J.T."/>
            <person name="Sreedasyam A."/>
            <person name="Maumus F."/>
            <person name="Tiley G.P."/>
            <person name="Fernandez-Pozo N."/>
            <person name="Barry K."/>
            <person name="Chen C."/>
            <person name="Wang M."/>
            <person name="Lipzen A."/>
            <person name="Daum C."/>
            <person name="Saski C.A."/>
            <person name="Payton A.C."/>
            <person name="Mcbreen J.C."/>
            <person name="Conrad R.E."/>
            <person name="Kollar L.M."/>
            <person name="Olsson S."/>
            <person name="Huttunen S."/>
            <person name="Landis J.B."/>
            <person name="Wickett N.J."/>
            <person name="Johnson M.G."/>
            <person name="Rensing S.A."/>
            <person name="Grimwood J."/>
            <person name="Schmutz J."/>
            <person name="Mcdaniel S.F."/>
        </authorList>
    </citation>
    <scope>NUCLEOTIDE SEQUENCE</scope>
    <source>
        <strain evidence="2">R40</strain>
    </source>
</reference>
<evidence type="ECO:0000256" key="1">
    <source>
        <dbReference type="SAM" id="SignalP"/>
    </source>
</evidence>
<accession>A0A8T0IDC8</accession>
<comment type="caution">
    <text evidence="2">The sequence shown here is derived from an EMBL/GenBank/DDBJ whole genome shotgun (WGS) entry which is preliminary data.</text>
</comment>